<proteinExistence type="predicted"/>
<accession>A0A2P2PPV7</accession>
<sequence>MYWVRALNFQSLLVHSVIHHGLFAEISVIGDISENLIAALHLKS</sequence>
<dbReference type="AlphaFoldDB" id="A0A2P2PPV7"/>
<organism evidence="1">
    <name type="scientific">Rhizophora mucronata</name>
    <name type="common">Asiatic mangrove</name>
    <dbReference type="NCBI Taxonomy" id="61149"/>
    <lineage>
        <taxon>Eukaryota</taxon>
        <taxon>Viridiplantae</taxon>
        <taxon>Streptophyta</taxon>
        <taxon>Embryophyta</taxon>
        <taxon>Tracheophyta</taxon>
        <taxon>Spermatophyta</taxon>
        <taxon>Magnoliopsida</taxon>
        <taxon>eudicotyledons</taxon>
        <taxon>Gunneridae</taxon>
        <taxon>Pentapetalae</taxon>
        <taxon>rosids</taxon>
        <taxon>fabids</taxon>
        <taxon>Malpighiales</taxon>
        <taxon>Rhizophoraceae</taxon>
        <taxon>Rhizophora</taxon>
    </lineage>
</organism>
<reference evidence="1" key="1">
    <citation type="submission" date="2018-02" db="EMBL/GenBank/DDBJ databases">
        <title>Rhizophora mucronata_Transcriptome.</title>
        <authorList>
            <person name="Meera S.P."/>
            <person name="Sreeshan A."/>
            <person name="Augustine A."/>
        </authorList>
    </citation>
    <scope>NUCLEOTIDE SEQUENCE</scope>
    <source>
        <tissue evidence="1">Leaf</tissue>
    </source>
</reference>
<evidence type="ECO:0000313" key="1">
    <source>
        <dbReference type="EMBL" id="MBX56798.1"/>
    </source>
</evidence>
<protein>
    <submittedName>
        <fullName evidence="1">Uncharacterized protein</fullName>
    </submittedName>
</protein>
<dbReference type="EMBL" id="GGEC01076314">
    <property type="protein sequence ID" value="MBX56798.1"/>
    <property type="molecule type" value="Transcribed_RNA"/>
</dbReference>
<name>A0A2P2PPV7_RHIMU</name>